<dbReference type="Pfam" id="PF13460">
    <property type="entry name" value="NAD_binding_10"/>
    <property type="match status" value="1"/>
</dbReference>
<protein>
    <submittedName>
        <fullName evidence="2">NAD(P)H-binding protein</fullName>
    </submittedName>
</protein>
<organism evidence="2 3">
    <name type="scientific">Limosilactobacillus coleohominis</name>
    <dbReference type="NCBI Taxonomy" id="181675"/>
    <lineage>
        <taxon>Bacteria</taxon>
        <taxon>Bacillati</taxon>
        <taxon>Bacillota</taxon>
        <taxon>Bacilli</taxon>
        <taxon>Lactobacillales</taxon>
        <taxon>Lactobacillaceae</taxon>
        <taxon>Limosilactobacillus</taxon>
    </lineage>
</organism>
<dbReference type="EMBL" id="JACJKU010000004">
    <property type="protein sequence ID" value="MBM6940017.1"/>
    <property type="molecule type" value="Genomic_DNA"/>
</dbReference>
<name>A0ABS2GUR0_9LACO</name>
<dbReference type="RefSeq" id="WP_204784467.1">
    <property type="nucleotide sequence ID" value="NZ_CALVGD010000019.1"/>
</dbReference>
<evidence type="ECO:0000313" key="3">
    <source>
        <dbReference type="Proteomes" id="UP000785625"/>
    </source>
</evidence>
<reference evidence="2 3" key="1">
    <citation type="journal article" date="2021" name="Sci. Rep.">
        <title>The distribution of antibiotic resistance genes in chicken gut microbiota commensals.</title>
        <authorList>
            <person name="Juricova H."/>
            <person name="Matiasovicova J."/>
            <person name="Kubasova T."/>
            <person name="Cejkova D."/>
            <person name="Rychlik I."/>
        </authorList>
    </citation>
    <scope>NUCLEOTIDE SEQUENCE [LARGE SCALE GENOMIC DNA]</scope>
    <source>
        <strain evidence="2 3">An574</strain>
    </source>
</reference>
<keyword evidence="3" id="KW-1185">Reference proteome</keyword>
<evidence type="ECO:0000313" key="2">
    <source>
        <dbReference type="EMBL" id="MBM6940017.1"/>
    </source>
</evidence>
<proteinExistence type="predicted"/>
<feature type="domain" description="NAD(P)-binding" evidence="1">
    <location>
        <begin position="70"/>
        <end position="160"/>
    </location>
</feature>
<dbReference type="InterPro" id="IPR016040">
    <property type="entry name" value="NAD(P)-bd_dom"/>
</dbReference>
<dbReference type="Gene3D" id="3.40.50.720">
    <property type="entry name" value="NAD(P)-binding Rossmann-like Domain"/>
    <property type="match status" value="1"/>
</dbReference>
<evidence type="ECO:0000259" key="1">
    <source>
        <dbReference type="Pfam" id="PF13460"/>
    </source>
</evidence>
<gene>
    <name evidence="2" type="ORF">H5975_00695</name>
</gene>
<dbReference type="Proteomes" id="UP000785625">
    <property type="component" value="Unassembled WGS sequence"/>
</dbReference>
<accession>A0ABS2GUR0</accession>
<comment type="caution">
    <text evidence="2">The sequence shown here is derived from an EMBL/GenBank/DDBJ whole genome shotgun (WGS) entry which is preliminary data.</text>
</comment>
<sequence length="172" mass="19502">MKRIVIVNQKSDDLCHAVKEQLPKAIEYPDFNWQPQSQDIICWIPNDEIRVDLAVSDLAAKLDQSAVQPAKIIMKSIAGTADDATDDQLTRWYGETGQNMVMDHLYAIKMIDELEFPYTIVRSLPLTNDDVQRCLMTEGQPYRGNYSNIQQVATIIAQATDPEKFKNQSIGI</sequence>